<name>A0ABQ9HSB3_9NEOP</name>
<proteinExistence type="predicted"/>
<gene>
    <name evidence="1" type="ORF">PR048_013380</name>
</gene>
<comment type="caution">
    <text evidence="1">The sequence shown here is derived from an EMBL/GenBank/DDBJ whole genome shotgun (WGS) entry which is preliminary data.</text>
</comment>
<evidence type="ECO:0000313" key="1">
    <source>
        <dbReference type="EMBL" id="KAJ8887165.1"/>
    </source>
</evidence>
<keyword evidence="2" id="KW-1185">Reference proteome</keyword>
<evidence type="ECO:0000313" key="2">
    <source>
        <dbReference type="Proteomes" id="UP001159363"/>
    </source>
</evidence>
<dbReference type="Proteomes" id="UP001159363">
    <property type="component" value="Chromosome X"/>
</dbReference>
<accession>A0ABQ9HSB3</accession>
<protein>
    <submittedName>
        <fullName evidence="1">Uncharacterized protein</fullName>
    </submittedName>
</protein>
<sequence length="508" mass="56710">MCQHLAPSAASDKDLGTHMWRHKLHPRETGLTPPHPSEHLEDRKITPVTTAVLVVDDDAIQLRRTSINLRAFNLFCHRQQPWRAATIQKPFTSLASVNSRQHHQRLPEGHSVLAGERLDWSYPVDHTGQAVLLEVHCRTAAITGFIVHSAIFAAYRYHFISSALLRTYGSVRKLELKEALNEPEAEIQQPQNTDDHFSTPVLDTFQQQQHSSAAASVCRCSVTGCTPVTASEEDGACAEWIAARVEPPWSMPPAILASHMYLKATTSAKVQTVYCRSLEVTFSLGFIIPKLLTCQSAGKVPNNSTAQGKSFSTFKHTFSIVSRVLKDEGTGNPHIVLCSGIQMKVLRKIINMKIGENCTAKQRPTKDKLCTLTMAVRLTCSPPTKMNRVQYSARSLLDFRRWELCWMMPLVNEFSRGTTIFPALSFRRCSILTSIALIGSHDIAVKIRPITSLTLSCSSLALTTGVMSDCIMRSKVSMEHHQNARVVEMGDHRENPLTSCIVWHDSYM</sequence>
<reference evidence="1 2" key="1">
    <citation type="submission" date="2023-02" db="EMBL/GenBank/DDBJ databases">
        <title>LHISI_Scaffold_Assembly.</title>
        <authorList>
            <person name="Stuart O.P."/>
            <person name="Cleave R."/>
            <person name="Magrath M.J.L."/>
            <person name="Mikheyev A.S."/>
        </authorList>
    </citation>
    <scope>NUCLEOTIDE SEQUENCE [LARGE SCALE GENOMIC DNA]</scope>
    <source>
        <strain evidence="1">Daus_M_001</strain>
        <tissue evidence="1">Leg muscle</tissue>
    </source>
</reference>
<dbReference type="EMBL" id="JARBHB010000004">
    <property type="protein sequence ID" value="KAJ8887165.1"/>
    <property type="molecule type" value="Genomic_DNA"/>
</dbReference>
<organism evidence="1 2">
    <name type="scientific">Dryococelus australis</name>
    <dbReference type="NCBI Taxonomy" id="614101"/>
    <lineage>
        <taxon>Eukaryota</taxon>
        <taxon>Metazoa</taxon>
        <taxon>Ecdysozoa</taxon>
        <taxon>Arthropoda</taxon>
        <taxon>Hexapoda</taxon>
        <taxon>Insecta</taxon>
        <taxon>Pterygota</taxon>
        <taxon>Neoptera</taxon>
        <taxon>Polyneoptera</taxon>
        <taxon>Phasmatodea</taxon>
        <taxon>Verophasmatodea</taxon>
        <taxon>Anareolatae</taxon>
        <taxon>Phasmatidae</taxon>
        <taxon>Eurycanthinae</taxon>
        <taxon>Dryococelus</taxon>
    </lineage>
</organism>